<dbReference type="EnsemblPlants" id="Pp3c24_19650V3.1">
    <property type="protein sequence ID" value="PAC:32909293.CDS.1"/>
    <property type="gene ID" value="Pp3c24_19650"/>
</dbReference>
<dbReference type="Proteomes" id="UP000006727">
    <property type="component" value="Chromosome 24"/>
</dbReference>
<evidence type="ECO:0000313" key="1">
    <source>
        <dbReference type="EMBL" id="PNR28704.1"/>
    </source>
</evidence>
<accession>A9SPJ3</accession>
<keyword evidence="3" id="KW-1185">Reference proteome</keyword>
<dbReference type="PaxDb" id="3218-PP1S101_132V6.1"/>
<gene>
    <name evidence="1" type="ORF">PHYPA_029297</name>
</gene>
<dbReference type="HOGENOM" id="CLU_984817_0_0_1"/>
<protein>
    <submittedName>
        <fullName evidence="1 2">Uncharacterized protein</fullName>
    </submittedName>
</protein>
<sequence>MRDCPGEDLMEDDFIAAEEDRLKDSPLLKRMMNLISDREKIESRTVRELGKRMCPHPPMKPWNIRVLSPKERERAIGEATMREKFVMDIKEKLKHRHERVMSECGRIVPSEPKPRRCSQRPKLDNWLGRRWSRARAATLVRRASEGGALRGSTLLQRGSVFLDHRKDSIRRATMRRQTMLKEQTGAAVSKLEAHKIVNKVNFDNVVDMSVAVQNTTDSLGRLRAVQHDKEMWNKISPAEYTSTPLYDWKIYKSDLPRNKFGRTEDYLQSYLRSYKNAPHGLPL</sequence>
<dbReference type="InParanoid" id="A9SPJ3"/>
<name>A9SPJ3_PHYPA</name>
<dbReference type="Gramene" id="Pp3c24_19650V3.1">
    <property type="protein sequence ID" value="PAC:32909293.CDS.1"/>
    <property type="gene ID" value="Pp3c24_19650"/>
</dbReference>
<dbReference type="EMBL" id="ABEU02000024">
    <property type="protein sequence ID" value="PNR28704.1"/>
    <property type="molecule type" value="Genomic_DNA"/>
</dbReference>
<dbReference type="AlphaFoldDB" id="A9SPJ3"/>
<reference evidence="1 3" key="1">
    <citation type="journal article" date="2008" name="Science">
        <title>The Physcomitrella genome reveals evolutionary insights into the conquest of land by plants.</title>
        <authorList>
            <person name="Rensing S."/>
            <person name="Lang D."/>
            <person name="Zimmer A."/>
            <person name="Terry A."/>
            <person name="Salamov A."/>
            <person name="Shapiro H."/>
            <person name="Nishiyama T."/>
            <person name="Perroud P.-F."/>
            <person name="Lindquist E."/>
            <person name="Kamisugi Y."/>
            <person name="Tanahashi T."/>
            <person name="Sakakibara K."/>
            <person name="Fujita T."/>
            <person name="Oishi K."/>
            <person name="Shin-I T."/>
            <person name="Kuroki Y."/>
            <person name="Toyoda A."/>
            <person name="Suzuki Y."/>
            <person name="Hashimoto A."/>
            <person name="Yamaguchi K."/>
            <person name="Sugano A."/>
            <person name="Kohara Y."/>
            <person name="Fujiyama A."/>
            <person name="Anterola A."/>
            <person name="Aoki S."/>
            <person name="Ashton N."/>
            <person name="Barbazuk W.B."/>
            <person name="Barker E."/>
            <person name="Bennetzen J."/>
            <person name="Bezanilla M."/>
            <person name="Blankenship R."/>
            <person name="Cho S.H."/>
            <person name="Dutcher S."/>
            <person name="Estelle M."/>
            <person name="Fawcett J.A."/>
            <person name="Gundlach H."/>
            <person name="Hanada K."/>
            <person name="Heyl A."/>
            <person name="Hicks K.A."/>
            <person name="Hugh J."/>
            <person name="Lohr M."/>
            <person name="Mayer K."/>
            <person name="Melkozernov A."/>
            <person name="Murata T."/>
            <person name="Nelson D."/>
            <person name="Pils B."/>
            <person name="Prigge M."/>
            <person name="Reiss B."/>
            <person name="Renner T."/>
            <person name="Rombauts S."/>
            <person name="Rushton P."/>
            <person name="Sanderfoot A."/>
            <person name="Schween G."/>
            <person name="Shiu S.-H."/>
            <person name="Stueber K."/>
            <person name="Theodoulou F.L."/>
            <person name="Tu H."/>
            <person name="Van de Peer Y."/>
            <person name="Verrier P.J."/>
            <person name="Waters E."/>
            <person name="Wood A."/>
            <person name="Yang L."/>
            <person name="Cove D."/>
            <person name="Cuming A."/>
            <person name="Hasebe M."/>
            <person name="Lucas S."/>
            <person name="Mishler D.B."/>
            <person name="Reski R."/>
            <person name="Grigoriev I."/>
            <person name="Quatrano R.S."/>
            <person name="Boore J.L."/>
        </authorList>
    </citation>
    <scope>NUCLEOTIDE SEQUENCE [LARGE SCALE GENOMIC DNA]</scope>
    <source>
        <strain evidence="2 3">cv. Gransden 2004</strain>
    </source>
</reference>
<evidence type="ECO:0000313" key="3">
    <source>
        <dbReference type="Proteomes" id="UP000006727"/>
    </source>
</evidence>
<proteinExistence type="predicted"/>
<organism evidence="1">
    <name type="scientific">Physcomitrium patens</name>
    <name type="common">Spreading-leaved earth moss</name>
    <name type="synonym">Physcomitrella patens</name>
    <dbReference type="NCBI Taxonomy" id="3218"/>
    <lineage>
        <taxon>Eukaryota</taxon>
        <taxon>Viridiplantae</taxon>
        <taxon>Streptophyta</taxon>
        <taxon>Embryophyta</taxon>
        <taxon>Bryophyta</taxon>
        <taxon>Bryophytina</taxon>
        <taxon>Bryopsida</taxon>
        <taxon>Funariidae</taxon>
        <taxon>Funariales</taxon>
        <taxon>Funariaceae</taxon>
        <taxon>Physcomitrium</taxon>
    </lineage>
</organism>
<reference evidence="1 3" key="2">
    <citation type="journal article" date="2018" name="Plant J.">
        <title>The Physcomitrella patens chromosome-scale assembly reveals moss genome structure and evolution.</title>
        <authorList>
            <person name="Lang D."/>
            <person name="Ullrich K.K."/>
            <person name="Murat F."/>
            <person name="Fuchs J."/>
            <person name="Jenkins J."/>
            <person name="Haas F.B."/>
            <person name="Piednoel M."/>
            <person name="Gundlach H."/>
            <person name="Van Bel M."/>
            <person name="Meyberg R."/>
            <person name="Vives C."/>
            <person name="Morata J."/>
            <person name="Symeonidi A."/>
            <person name="Hiss M."/>
            <person name="Muchero W."/>
            <person name="Kamisugi Y."/>
            <person name="Saleh O."/>
            <person name="Blanc G."/>
            <person name="Decker E.L."/>
            <person name="van Gessel N."/>
            <person name="Grimwood J."/>
            <person name="Hayes R.D."/>
            <person name="Graham S.W."/>
            <person name="Gunter L.E."/>
            <person name="McDaniel S.F."/>
            <person name="Hoernstein S.N.W."/>
            <person name="Larsson A."/>
            <person name="Li F.W."/>
            <person name="Perroud P.F."/>
            <person name="Phillips J."/>
            <person name="Ranjan P."/>
            <person name="Rokshar D.S."/>
            <person name="Rothfels C.J."/>
            <person name="Schneider L."/>
            <person name="Shu S."/>
            <person name="Stevenson D.W."/>
            <person name="Thummler F."/>
            <person name="Tillich M."/>
            <person name="Villarreal Aguilar J.C."/>
            <person name="Widiez T."/>
            <person name="Wong G.K."/>
            <person name="Wymore A."/>
            <person name="Zhang Y."/>
            <person name="Zimmer A.D."/>
            <person name="Quatrano R.S."/>
            <person name="Mayer K.F.X."/>
            <person name="Goodstein D."/>
            <person name="Casacuberta J.M."/>
            <person name="Vandepoele K."/>
            <person name="Reski R."/>
            <person name="Cuming A.C."/>
            <person name="Tuskan G.A."/>
            <person name="Maumus F."/>
            <person name="Salse J."/>
            <person name="Schmutz J."/>
            <person name="Rensing S.A."/>
        </authorList>
    </citation>
    <scope>NUCLEOTIDE SEQUENCE [LARGE SCALE GENOMIC DNA]</scope>
    <source>
        <strain evidence="2 3">cv. Gransden 2004</strain>
    </source>
</reference>
<reference evidence="2" key="3">
    <citation type="submission" date="2020-12" db="UniProtKB">
        <authorList>
            <consortium name="EnsemblPlants"/>
        </authorList>
    </citation>
    <scope>IDENTIFICATION</scope>
</reference>
<evidence type="ECO:0000313" key="2">
    <source>
        <dbReference type="EnsemblPlants" id="PAC:32909293.CDS.1"/>
    </source>
</evidence>